<dbReference type="PANTHER" id="PTHR11954:SF42">
    <property type="entry name" value="TAUTOMERASE_MIF SUPERFAMILY PROTEIN"/>
    <property type="match status" value="1"/>
</dbReference>
<dbReference type="GO" id="GO:0005615">
    <property type="term" value="C:extracellular space"/>
    <property type="evidence" value="ECO:0007669"/>
    <property type="project" value="TreeGrafter"/>
</dbReference>
<proteinExistence type="inferred from homology"/>
<comment type="similarity">
    <text evidence="1">Belongs to the MIF family.</text>
</comment>
<organism evidence="3 4">
    <name type="scientific">Papaver atlanticum</name>
    <dbReference type="NCBI Taxonomy" id="357466"/>
    <lineage>
        <taxon>Eukaryota</taxon>
        <taxon>Viridiplantae</taxon>
        <taxon>Streptophyta</taxon>
        <taxon>Embryophyta</taxon>
        <taxon>Tracheophyta</taxon>
        <taxon>Spermatophyta</taxon>
        <taxon>Magnoliopsida</taxon>
        <taxon>Ranunculales</taxon>
        <taxon>Papaveraceae</taxon>
        <taxon>Papaveroideae</taxon>
        <taxon>Papaver</taxon>
    </lineage>
</organism>
<dbReference type="GO" id="GO:0050178">
    <property type="term" value="F:phenylpyruvate tautomerase activity"/>
    <property type="evidence" value="ECO:0007669"/>
    <property type="project" value="TreeGrafter"/>
</dbReference>
<protein>
    <submittedName>
        <fullName evidence="3">Uncharacterized protein</fullName>
    </submittedName>
</protein>
<sequence length="121" mass="13605">MFQHICTFFALSFVLVDLPCLANSFHYVMVLLKGSVPISFGGSEENIAFGELTFIGGLNADVNKKLSATIPEDKISVSKSRFFIKFTDTKASNLKLLADLLWHMLRSHSFSHWSNACLHRH</sequence>
<feature type="signal peptide" evidence="2">
    <location>
        <begin position="1"/>
        <end position="22"/>
    </location>
</feature>
<dbReference type="Gene3D" id="3.30.429.10">
    <property type="entry name" value="Macrophage Migration Inhibitory Factor"/>
    <property type="match status" value="1"/>
</dbReference>
<comment type="caution">
    <text evidence="3">The sequence shown here is derived from an EMBL/GenBank/DDBJ whole genome shotgun (WGS) entry which is preliminary data.</text>
</comment>
<dbReference type="InterPro" id="IPR014347">
    <property type="entry name" value="Tautomerase/MIF_sf"/>
</dbReference>
<dbReference type="EMBL" id="JAJJMB010015449">
    <property type="protein sequence ID" value="KAI3854256.1"/>
    <property type="molecule type" value="Genomic_DNA"/>
</dbReference>
<dbReference type="InterPro" id="IPR001398">
    <property type="entry name" value="Macrophage_inhib_fac"/>
</dbReference>
<dbReference type="Pfam" id="PF01187">
    <property type="entry name" value="MIF"/>
    <property type="match status" value="1"/>
</dbReference>
<evidence type="ECO:0000256" key="1">
    <source>
        <dbReference type="ARBA" id="ARBA00005851"/>
    </source>
</evidence>
<reference evidence="3" key="1">
    <citation type="submission" date="2022-04" db="EMBL/GenBank/DDBJ databases">
        <title>A functionally conserved STORR gene fusion in Papaver species that diverged 16.8 million years ago.</title>
        <authorList>
            <person name="Catania T."/>
        </authorList>
    </citation>
    <scope>NUCLEOTIDE SEQUENCE</scope>
    <source>
        <strain evidence="3">S-188037</strain>
    </source>
</reference>
<keyword evidence="4" id="KW-1185">Reference proteome</keyword>
<feature type="chain" id="PRO_5042023187" evidence="2">
    <location>
        <begin position="23"/>
        <end position="121"/>
    </location>
</feature>
<evidence type="ECO:0000256" key="2">
    <source>
        <dbReference type="SAM" id="SignalP"/>
    </source>
</evidence>
<dbReference type="AlphaFoldDB" id="A0AAD4X7W5"/>
<accession>A0AAD4X7W5</accession>
<name>A0AAD4X7W5_9MAGN</name>
<dbReference type="PANTHER" id="PTHR11954">
    <property type="entry name" value="D-DOPACHROME DECARBOXYLASE"/>
    <property type="match status" value="1"/>
</dbReference>
<dbReference type="Proteomes" id="UP001202328">
    <property type="component" value="Unassembled WGS sequence"/>
</dbReference>
<gene>
    <name evidence="3" type="ORF">MKW98_024679</name>
</gene>
<dbReference type="SUPFAM" id="SSF55331">
    <property type="entry name" value="Tautomerase/MIF"/>
    <property type="match status" value="1"/>
</dbReference>
<evidence type="ECO:0000313" key="3">
    <source>
        <dbReference type="EMBL" id="KAI3854256.1"/>
    </source>
</evidence>
<keyword evidence="2" id="KW-0732">Signal</keyword>
<evidence type="ECO:0000313" key="4">
    <source>
        <dbReference type="Proteomes" id="UP001202328"/>
    </source>
</evidence>